<evidence type="ECO:0000313" key="5">
    <source>
        <dbReference type="EMBL" id="NLS10181.1"/>
    </source>
</evidence>
<dbReference type="GO" id="GO:0016990">
    <property type="term" value="F:arginine deiminase activity"/>
    <property type="evidence" value="ECO:0007669"/>
    <property type="project" value="UniProtKB-UniRule"/>
</dbReference>
<dbReference type="GO" id="GO:0005737">
    <property type="term" value="C:cytoplasm"/>
    <property type="evidence" value="ECO:0007669"/>
    <property type="project" value="UniProtKB-SubCell"/>
</dbReference>
<proteinExistence type="inferred from homology"/>
<comment type="caution">
    <text evidence="5">The sequence shown here is derived from an EMBL/GenBank/DDBJ whole genome shotgun (WGS) entry which is preliminary data.</text>
</comment>
<dbReference type="EMBL" id="JABAHY010000007">
    <property type="protein sequence ID" value="NLS10181.1"/>
    <property type="molecule type" value="Genomic_DNA"/>
</dbReference>
<dbReference type="PANTHER" id="PTHR47271:SF2">
    <property type="entry name" value="ARGININE DEIMINASE"/>
    <property type="match status" value="1"/>
</dbReference>
<dbReference type="InterPro" id="IPR003876">
    <property type="entry name" value="Arg_deiminase"/>
</dbReference>
<dbReference type="Pfam" id="PF02274">
    <property type="entry name" value="ADI"/>
    <property type="match status" value="1"/>
</dbReference>
<dbReference type="UniPathway" id="UPA00254">
    <property type="reaction ID" value="UER00364"/>
</dbReference>
<dbReference type="Gene3D" id="3.75.10.10">
    <property type="entry name" value="L-arginine/glycine Amidinotransferase, Chain A"/>
    <property type="match status" value="1"/>
</dbReference>
<dbReference type="PIRSF" id="PIRSF006356">
    <property type="entry name" value="Arg_deiminase"/>
    <property type="match status" value="1"/>
</dbReference>
<evidence type="ECO:0000256" key="3">
    <source>
        <dbReference type="HAMAP-Rule" id="MF_00242"/>
    </source>
</evidence>
<evidence type="ECO:0000313" key="6">
    <source>
        <dbReference type="Proteomes" id="UP000523139"/>
    </source>
</evidence>
<comment type="subcellular location">
    <subcellularLocation>
        <location evidence="3">Cytoplasm</location>
    </subcellularLocation>
</comment>
<dbReference type="Gene3D" id="1.10.3930.10">
    <property type="entry name" value="Arginine deiminase"/>
    <property type="match status" value="1"/>
</dbReference>
<protein>
    <recommendedName>
        <fullName evidence="3">Arginine deiminase</fullName>
        <shortName evidence="3">ADI</shortName>
        <ecNumber evidence="3">3.5.3.6</ecNumber>
    </recommendedName>
    <alternativeName>
        <fullName evidence="3">Arginine dihydrolase</fullName>
        <shortName evidence="3">AD</shortName>
    </alternativeName>
</protein>
<dbReference type="HAMAP" id="MF_00242">
    <property type="entry name" value="Arg_deiminase"/>
    <property type="match status" value="1"/>
</dbReference>
<evidence type="ECO:0000256" key="2">
    <source>
        <dbReference type="ARBA" id="ARBA00022801"/>
    </source>
</evidence>
<keyword evidence="6" id="KW-1185">Reference proteome</keyword>
<keyword evidence="2 3" id="KW-0378">Hydrolase</keyword>
<evidence type="ECO:0000256" key="1">
    <source>
        <dbReference type="ARBA" id="ARBA00010206"/>
    </source>
</evidence>
<comment type="similarity">
    <text evidence="1 3">Belongs to the arginine deiminase family.</text>
</comment>
<evidence type="ECO:0000256" key="4">
    <source>
        <dbReference type="PIRSR" id="PIRSR006356-1"/>
    </source>
</evidence>
<keyword evidence="3" id="KW-0963">Cytoplasm</keyword>
<sequence length="422" mass="45827">MNPRPSTTAPFVGSEVGQLRQVIVHRPGTELLRLTPETKDELLFDDLLWVRRAQEEHDQFSQALSEAGAEVLHLDQLLRETLAVPEAKSFVLDQTFDERLHGPAAAPVLRDVAEGLDPGALAELVIGGLTKRELLELTDEPRSVVLHSLGPDDLVVPPLPNHLFARDASCWVYDGVAVNSMQKPARMRETVTYEAIYRWHPQFAETSFNRWSDGLDDGRATVEGGDVLVIGNGAVLVGMSERTTAQGVERLAKRLFAAGSADRVVALDLPKQRSFMHLDTVMTMVDERSFIEYAGLGELASYTITPRGESELNIADHAPGQAHRAIAEALGLHGLRILTAEQDVHSAAREQWDDGCNALAVAPGVVITYDRTPTSNAFLRESGVEVIEVPGGELGRGRGGPRCMSCPTLREPLGSSATQAAA</sequence>
<organism evidence="5 6">
    <name type="scientific">Nesterenkonia sedimenti</name>
    <dbReference type="NCBI Taxonomy" id="1463632"/>
    <lineage>
        <taxon>Bacteria</taxon>
        <taxon>Bacillati</taxon>
        <taxon>Actinomycetota</taxon>
        <taxon>Actinomycetes</taxon>
        <taxon>Micrococcales</taxon>
        <taxon>Micrococcaceae</taxon>
        <taxon>Nesterenkonia</taxon>
    </lineage>
</organism>
<reference evidence="5 6" key="1">
    <citation type="submission" date="2020-04" db="EMBL/GenBank/DDBJ databases">
        <title>Nesterenkonia sp. nov., isolated from marine sediment.</title>
        <authorList>
            <person name="Zhang G."/>
        </authorList>
    </citation>
    <scope>NUCLEOTIDE SEQUENCE [LARGE SCALE GENOMIC DNA]</scope>
    <source>
        <strain evidence="5 6">MY13</strain>
    </source>
</reference>
<feature type="active site" description="Amidino-cysteine intermediate" evidence="3 4">
    <location>
        <position position="403"/>
    </location>
</feature>
<dbReference type="NCBIfam" id="NF002381">
    <property type="entry name" value="PRK01388.1"/>
    <property type="match status" value="1"/>
</dbReference>
<accession>A0A7X8YEC4</accession>
<gene>
    <name evidence="3" type="primary">arcA</name>
    <name evidence="5" type="ORF">HGQ17_09245</name>
</gene>
<dbReference type="SUPFAM" id="SSF55909">
    <property type="entry name" value="Pentein"/>
    <property type="match status" value="1"/>
</dbReference>
<dbReference type="PRINTS" id="PR01466">
    <property type="entry name" value="ARGDEIMINASE"/>
</dbReference>
<dbReference type="PANTHER" id="PTHR47271">
    <property type="entry name" value="ARGININE DEIMINASE"/>
    <property type="match status" value="1"/>
</dbReference>
<dbReference type="EC" id="3.5.3.6" evidence="3"/>
<keyword evidence="3" id="KW-0056">Arginine metabolism</keyword>
<dbReference type="Proteomes" id="UP000523139">
    <property type="component" value="Unassembled WGS sequence"/>
</dbReference>
<dbReference type="AlphaFoldDB" id="A0A7X8YEC4"/>
<comment type="pathway">
    <text evidence="3">Amino-acid degradation; L-arginine degradation via ADI pathway; carbamoyl phosphate from L-arginine: step 1/2.</text>
</comment>
<comment type="catalytic activity">
    <reaction evidence="3">
        <text>L-arginine + H2O = L-citrulline + NH4(+)</text>
        <dbReference type="Rhea" id="RHEA:19597"/>
        <dbReference type="ChEBI" id="CHEBI:15377"/>
        <dbReference type="ChEBI" id="CHEBI:28938"/>
        <dbReference type="ChEBI" id="CHEBI:32682"/>
        <dbReference type="ChEBI" id="CHEBI:57743"/>
        <dbReference type="EC" id="3.5.3.6"/>
    </reaction>
</comment>
<name>A0A7X8YEC4_9MICC</name>
<dbReference type="GO" id="GO:0019546">
    <property type="term" value="P:L-arginine deiminase pathway"/>
    <property type="evidence" value="ECO:0007669"/>
    <property type="project" value="TreeGrafter"/>
</dbReference>